<feature type="transmembrane region" description="Helical" evidence="12">
    <location>
        <begin position="305"/>
        <end position="323"/>
    </location>
</feature>
<evidence type="ECO:0000313" key="14">
    <source>
        <dbReference type="Proteomes" id="UP001447008"/>
    </source>
</evidence>
<gene>
    <name evidence="13" type="ORF">WCN91_06795</name>
</gene>
<keyword evidence="14" id="KW-1185">Reference proteome</keyword>
<keyword evidence="6" id="KW-0560">Oxidoreductase</keyword>
<evidence type="ECO:0000256" key="4">
    <source>
        <dbReference type="ARBA" id="ARBA00022723"/>
    </source>
</evidence>
<dbReference type="InterPro" id="IPR003780">
    <property type="entry name" value="COX15/CtaA_fam"/>
</dbReference>
<evidence type="ECO:0000313" key="13">
    <source>
        <dbReference type="EMBL" id="MEM0515136.1"/>
    </source>
</evidence>
<dbReference type="RefSeq" id="WP_342677526.1">
    <property type="nucleotide sequence ID" value="NZ_JBCGCU010000005.1"/>
</dbReference>
<evidence type="ECO:0000256" key="2">
    <source>
        <dbReference type="ARBA" id="ARBA00022475"/>
    </source>
</evidence>
<evidence type="ECO:0000256" key="6">
    <source>
        <dbReference type="ARBA" id="ARBA00023002"/>
    </source>
</evidence>
<keyword evidence="9 12" id="KW-0472">Membrane</keyword>
<evidence type="ECO:0000256" key="12">
    <source>
        <dbReference type="SAM" id="Phobius"/>
    </source>
</evidence>
<dbReference type="InterPro" id="IPR050450">
    <property type="entry name" value="COX15/CtaA_HemeA_synthase"/>
</dbReference>
<evidence type="ECO:0000256" key="8">
    <source>
        <dbReference type="ARBA" id="ARBA00023133"/>
    </source>
</evidence>
<feature type="transmembrane region" description="Helical" evidence="12">
    <location>
        <begin position="134"/>
        <end position="154"/>
    </location>
</feature>
<comment type="subcellular location">
    <subcellularLocation>
        <location evidence="1">Membrane</location>
        <topology evidence="1">Multi-pass membrane protein</topology>
    </subcellularLocation>
</comment>
<protein>
    <submittedName>
        <fullName evidence="13">COX15/CtaA family protein</fullName>
    </submittedName>
</protein>
<sequence>MTKNYKFLVLTTALLAVLVVGLGAYTRLSDAGLGCPDWPGCYGFLTVPDKAHEIAAVEENFPGMELDQGKALKEMVHRYFAGTLGLLILAIALYAWRYGKHVRMPVRLPTVLLLLVIFQAMLGMWTVTMNLQPLVVMGHLLGGFSIASLLWLLYLRNHSRPVPGGDPGARALQGWSMAALCMVVVQIALGGWLAANYAAAHCVGFPLCEGSEAFSLAEVFHLPMEHANYEYGVLSYESRMSIHLLHRFGALITLLIVGAAMWRVFKGAYSRTIKNAALAVGAALATQLTLGIALIYMQIPLLMALAHNLMALLLLLTLVRLCYLQKRKC</sequence>
<feature type="transmembrane region" description="Helical" evidence="12">
    <location>
        <begin position="79"/>
        <end position="96"/>
    </location>
</feature>
<feature type="transmembrane region" description="Helical" evidence="12">
    <location>
        <begin position="244"/>
        <end position="265"/>
    </location>
</feature>
<feature type="transmembrane region" description="Helical" evidence="12">
    <location>
        <begin position="108"/>
        <end position="128"/>
    </location>
</feature>
<dbReference type="Proteomes" id="UP001447008">
    <property type="component" value="Unassembled WGS sequence"/>
</dbReference>
<keyword evidence="2" id="KW-1003">Cell membrane</keyword>
<keyword evidence="10" id="KW-1015">Disulfide bond</keyword>
<evidence type="ECO:0000256" key="10">
    <source>
        <dbReference type="ARBA" id="ARBA00023157"/>
    </source>
</evidence>
<organism evidence="13 14">
    <name type="scientific">Pseudoalteromonas qingdaonensis</name>
    <dbReference type="NCBI Taxonomy" id="3131913"/>
    <lineage>
        <taxon>Bacteria</taxon>
        <taxon>Pseudomonadati</taxon>
        <taxon>Pseudomonadota</taxon>
        <taxon>Gammaproteobacteria</taxon>
        <taxon>Alteromonadales</taxon>
        <taxon>Pseudoalteromonadaceae</taxon>
        <taxon>Pseudoalteromonas</taxon>
    </lineage>
</organism>
<keyword evidence="7" id="KW-0408">Iron</keyword>
<comment type="pathway">
    <text evidence="11">Porphyrin-containing compound metabolism.</text>
</comment>
<evidence type="ECO:0000256" key="11">
    <source>
        <dbReference type="ARBA" id="ARBA00023444"/>
    </source>
</evidence>
<reference evidence="13 14" key="1">
    <citation type="submission" date="2024-03" db="EMBL/GenBank/DDBJ databases">
        <title>Pseudoalteromonas qingdaonensis sp. nov., isolated from the intestines of marine benthic organisms.</title>
        <authorList>
            <person name="Lin X."/>
            <person name="Fang S."/>
            <person name="Hu X."/>
        </authorList>
    </citation>
    <scope>NUCLEOTIDE SEQUENCE [LARGE SCALE GENOMIC DNA]</scope>
    <source>
        <strain evidence="13 14">YIC-827</strain>
    </source>
</reference>
<dbReference type="PANTHER" id="PTHR35457:SF1">
    <property type="entry name" value="HEME A SYNTHASE"/>
    <property type="match status" value="1"/>
</dbReference>
<evidence type="ECO:0000256" key="5">
    <source>
        <dbReference type="ARBA" id="ARBA00022989"/>
    </source>
</evidence>
<keyword evidence="5 12" id="KW-1133">Transmembrane helix</keyword>
<evidence type="ECO:0000256" key="3">
    <source>
        <dbReference type="ARBA" id="ARBA00022692"/>
    </source>
</evidence>
<dbReference type="Pfam" id="PF02628">
    <property type="entry name" value="COX15-CtaA"/>
    <property type="match status" value="1"/>
</dbReference>
<keyword evidence="3 12" id="KW-0812">Transmembrane</keyword>
<evidence type="ECO:0000256" key="1">
    <source>
        <dbReference type="ARBA" id="ARBA00004141"/>
    </source>
</evidence>
<accession>A0ABU9MXJ6</accession>
<proteinExistence type="predicted"/>
<comment type="caution">
    <text evidence="13">The sequence shown here is derived from an EMBL/GenBank/DDBJ whole genome shotgun (WGS) entry which is preliminary data.</text>
</comment>
<name>A0ABU9MXJ6_9GAMM</name>
<keyword evidence="4" id="KW-0479">Metal-binding</keyword>
<dbReference type="EMBL" id="JBCGCU010000005">
    <property type="protein sequence ID" value="MEM0515136.1"/>
    <property type="molecule type" value="Genomic_DNA"/>
</dbReference>
<evidence type="ECO:0000256" key="9">
    <source>
        <dbReference type="ARBA" id="ARBA00023136"/>
    </source>
</evidence>
<feature type="transmembrane region" description="Helical" evidence="12">
    <location>
        <begin position="277"/>
        <end position="299"/>
    </location>
</feature>
<keyword evidence="8" id="KW-0350">Heme biosynthesis</keyword>
<evidence type="ECO:0000256" key="7">
    <source>
        <dbReference type="ARBA" id="ARBA00023004"/>
    </source>
</evidence>
<feature type="transmembrane region" description="Helical" evidence="12">
    <location>
        <begin position="175"/>
        <end position="195"/>
    </location>
</feature>
<dbReference type="PANTHER" id="PTHR35457">
    <property type="entry name" value="HEME A SYNTHASE"/>
    <property type="match status" value="1"/>
</dbReference>